<comment type="caution">
    <text evidence="6">The sequence shown here is derived from an EMBL/GenBank/DDBJ whole genome shotgun (WGS) entry which is preliminary data.</text>
</comment>
<keyword evidence="2 5" id="KW-0812">Transmembrane</keyword>
<proteinExistence type="predicted"/>
<accession>A0ABU5TR26</accession>
<name>A0ABU5TR26_9CYAN</name>
<evidence type="ECO:0000256" key="4">
    <source>
        <dbReference type="ARBA" id="ARBA00023136"/>
    </source>
</evidence>
<feature type="transmembrane region" description="Helical" evidence="5">
    <location>
        <begin position="146"/>
        <end position="163"/>
    </location>
</feature>
<keyword evidence="4 5" id="KW-0472">Membrane</keyword>
<evidence type="ECO:0000256" key="2">
    <source>
        <dbReference type="ARBA" id="ARBA00022692"/>
    </source>
</evidence>
<dbReference type="PANTHER" id="PTHR42723">
    <property type="entry name" value="CHLOROPHYLL SYNTHASE"/>
    <property type="match status" value="1"/>
</dbReference>
<feature type="transmembrane region" description="Helical" evidence="5">
    <location>
        <begin position="205"/>
        <end position="238"/>
    </location>
</feature>
<sequence length="305" mass="32139">MNTTILSDRTTGYFQLMRPPNIPTAWADILAGYAIAGSNAPINSLFWLLLATTGLYGGGVVFNDVFDAELDAEERPERPIPRGAVSSQEATILGGFLLTVGVLAASQVSVVSLILASLIAAATLIYDSTTKHDSLLGPLTMGFCRAGNLLLGISVFPTVFNSINLSNFSGLHPTYLAIIPILYIGAITAISQGEVYGGSRKTGQISVVLMAVVIAILLGCAMTSAHIISALLFVGLLTWRIFPPFVRAATNPQPDFIRSAVKAGILSLVIVNATIASCFAGEVYGFLVLALLPLSMALARLFSMT</sequence>
<dbReference type="InterPro" id="IPR000537">
    <property type="entry name" value="UbiA_prenyltransferase"/>
</dbReference>
<keyword evidence="3 5" id="KW-1133">Transmembrane helix</keyword>
<feature type="transmembrane region" description="Helical" evidence="5">
    <location>
        <begin position="175"/>
        <end position="193"/>
    </location>
</feature>
<evidence type="ECO:0000256" key="3">
    <source>
        <dbReference type="ARBA" id="ARBA00022989"/>
    </source>
</evidence>
<dbReference type="EMBL" id="JAYGHT010000001">
    <property type="protein sequence ID" value="MEA5517373.1"/>
    <property type="molecule type" value="Genomic_DNA"/>
</dbReference>
<dbReference type="Proteomes" id="UP001301728">
    <property type="component" value="Unassembled WGS sequence"/>
</dbReference>
<evidence type="ECO:0000256" key="5">
    <source>
        <dbReference type="SAM" id="Phobius"/>
    </source>
</evidence>
<dbReference type="InterPro" id="IPR050475">
    <property type="entry name" value="Prenyltransferase_related"/>
</dbReference>
<keyword evidence="7" id="KW-1185">Reference proteome</keyword>
<evidence type="ECO:0000313" key="7">
    <source>
        <dbReference type="Proteomes" id="UP001301728"/>
    </source>
</evidence>
<dbReference type="InterPro" id="IPR044878">
    <property type="entry name" value="UbiA_sf"/>
</dbReference>
<reference evidence="6 7" key="1">
    <citation type="submission" date="2023-12" db="EMBL/GenBank/DDBJ databases">
        <title>Baltic Sea Cyanobacteria.</title>
        <authorList>
            <person name="Delbaje E."/>
            <person name="Fewer D.P."/>
            <person name="Shishido T.K."/>
        </authorList>
    </citation>
    <scope>NUCLEOTIDE SEQUENCE [LARGE SCALE GENOMIC DNA]</scope>
    <source>
        <strain evidence="6 7">CCNP 1315</strain>
    </source>
</reference>
<dbReference type="RefSeq" id="WP_323273882.1">
    <property type="nucleotide sequence ID" value="NZ_JAYGHT010000001.1"/>
</dbReference>
<dbReference type="PANTHER" id="PTHR42723:SF1">
    <property type="entry name" value="CHLOROPHYLL SYNTHASE, CHLOROPLASTIC"/>
    <property type="match status" value="1"/>
</dbReference>
<organism evidence="6 7">
    <name type="scientific">Limnoraphis robusta CCNP1315</name>
    <dbReference type="NCBI Taxonomy" id="3110306"/>
    <lineage>
        <taxon>Bacteria</taxon>
        <taxon>Bacillati</taxon>
        <taxon>Cyanobacteriota</taxon>
        <taxon>Cyanophyceae</taxon>
        <taxon>Oscillatoriophycideae</taxon>
        <taxon>Oscillatoriales</taxon>
        <taxon>Sirenicapillariaceae</taxon>
        <taxon>Limnoraphis</taxon>
    </lineage>
</organism>
<gene>
    <name evidence="6" type="primary">eboC</name>
    <name evidence="6" type="ORF">VB854_00270</name>
</gene>
<dbReference type="CDD" id="cd13964">
    <property type="entry name" value="PT_UbiA_1"/>
    <property type="match status" value="1"/>
</dbReference>
<dbReference type="NCBIfam" id="NF035940">
    <property type="entry name" value="prenyl_rel_EboC"/>
    <property type="match status" value="1"/>
</dbReference>
<dbReference type="Gene3D" id="1.10.357.140">
    <property type="entry name" value="UbiA prenyltransferase"/>
    <property type="match status" value="1"/>
</dbReference>
<protein>
    <submittedName>
        <fullName evidence="6">UbiA-like protein EboC</fullName>
    </submittedName>
</protein>
<feature type="transmembrane region" description="Helical" evidence="5">
    <location>
        <begin position="96"/>
        <end position="126"/>
    </location>
</feature>
<dbReference type="Pfam" id="PF01040">
    <property type="entry name" value="UbiA"/>
    <property type="match status" value="1"/>
</dbReference>
<comment type="subcellular location">
    <subcellularLocation>
        <location evidence="1">Membrane</location>
        <topology evidence="1">Multi-pass membrane protein</topology>
    </subcellularLocation>
</comment>
<evidence type="ECO:0000256" key="1">
    <source>
        <dbReference type="ARBA" id="ARBA00004141"/>
    </source>
</evidence>
<evidence type="ECO:0000313" key="6">
    <source>
        <dbReference type="EMBL" id="MEA5517373.1"/>
    </source>
</evidence>